<evidence type="ECO:0000313" key="3">
    <source>
        <dbReference type="Proteomes" id="UP000198224"/>
    </source>
</evidence>
<gene>
    <name evidence="2" type="ORF">GA0070612_1214</name>
</gene>
<accession>A0A1C4V9P3</accession>
<protein>
    <recommendedName>
        <fullName evidence="1">DNA-binding phage zinc finger domain-containing protein</fullName>
    </recommendedName>
</protein>
<dbReference type="AlphaFoldDB" id="A0A1C4V9P3"/>
<reference evidence="3" key="1">
    <citation type="submission" date="2016-06" db="EMBL/GenBank/DDBJ databases">
        <authorList>
            <person name="Varghese N."/>
            <person name="Submissions Spin"/>
        </authorList>
    </citation>
    <scope>NUCLEOTIDE SEQUENCE [LARGE SCALE GENOMIC DNA]</scope>
    <source>
        <strain evidence="3">DSM 45160</strain>
    </source>
</reference>
<dbReference type="RefSeq" id="WP_088987024.1">
    <property type="nucleotide sequence ID" value="NZ_LT607409.1"/>
</dbReference>
<organism evidence="2 3">
    <name type="scientific">Micromonospora chokoriensis</name>
    <dbReference type="NCBI Taxonomy" id="356851"/>
    <lineage>
        <taxon>Bacteria</taxon>
        <taxon>Bacillati</taxon>
        <taxon>Actinomycetota</taxon>
        <taxon>Actinomycetes</taxon>
        <taxon>Micromonosporales</taxon>
        <taxon>Micromonosporaceae</taxon>
        <taxon>Micromonospora</taxon>
    </lineage>
</organism>
<dbReference type="Pfam" id="PF24623">
    <property type="entry name" value="Phage_zn_bind_8"/>
    <property type="match status" value="1"/>
</dbReference>
<name>A0A1C4V9P3_9ACTN</name>
<dbReference type="InterPro" id="IPR056911">
    <property type="entry name" value="Phage_Znf_bind_put"/>
</dbReference>
<dbReference type="EMBL" id="LT607409">
    <property type="protein sequence ID" value="SCE80632.1"/>
    <property type="molecule type" value="Genomic_DNA"/>
</dbReference>
<sequence>MRIDVNEPNSVEQFWDGMREAAAAATRHQDDDLYEAIVKIGRSALAQGVELVPSSGFFLLCPVCSALSGQRCINVPGHPLDDSRLHAERVELAGKAIRGEVPLPRPLR</sequence>
<dbReference type="Proteomes" id="UP000198224">
    <property type="component" value="Chromosome I"/>
</dbReference>
<feature type="domain" description="DNA-binding phage zinc finger" evidence="1">
    <location>
        <begin position="53"/>
        <end position="97"/>
    </location>
</feature>
<evidence type="ECO:0000259" key="1">
    <source>
        <dbReference type="Pfam" id="PF24623"/>
    </source>
</evidence>
<keyword evidence="3" id="KW-1185">Reference proteome</keyword>
<evidence type="ECO:0000313" key="2">
    <source>
        <dbReference type="EMBL" id="SCE80632.1"/>
    </source>
</evidence>
<proteinExistence type="predicted"/>